<dbReference type="PROSITE" id="PS50035">
    <property type="entry name" value="PLD"/>
    <property type="match status" value="1"/>
</dbReference>
<dbReference type="EMBL" id="CAJOBC010002982">
    <property type="protein sequence ID" value="CAF3761262.1"/>
    <property type="molecule type" value="Genomic_DNA"/>
</dbReference>
<keyword evidence="1" id="KW-0175">Coiled coil</keyword>
<dbReference type="AlphaFoldDB" id="A0A814G4Q3"/>
<keyword evidence="5" id="KW-1185">Reference proteome</keyword>
<dbReference type="InterPro" id="IPR001736">
    <property type="entry name" value="PLipase_D/transphosphatidylase"/>
</dbReference>
<sequence length="479" mass="56215">MQVPMKDANRKQDDGTCVRCRIKSKFLSRANREPCIYCSKKYCQKCWIEIQSGDEYRALTKLLPKPHERICLQCVETTLAHKKAVLVDEALGSFLGGHNIIDEEFQLALAISRSEAEERERTTENQKRKYNELKIKPTGQKMTTSPFKGTPMTIQIKESNQEYSIPHPSHRLQRQVQTVYQSVAYPTSSTIHLLDEKANLTIDILLKKTSEAISSFVNRAKTLQTCATDLEQAKSQIEYQRHNLETLQEKLTALRDAREALNALRLEHFQRRKHNEERLEQHRRVQLMQKVADIRQYKNEYISHIQHSYMQKLLQEEQDMQVRVRRQQQLPFHLTVEQQPQMYPQNYSNHSSPQQNLDNNQNLVQKQNDTVRISRQQNNPYSFHNQREPFYNNNISMLDSRPSLSRVNPNDCENSSSSLSHISPELNVMQNIFSPRNSIERLIRNEPRKSNMIKSTVESIVLKESQLNLRQDSWKEKDE</sequence>
<dbReference type="PROSITE" id="PS50330">
    <property type="entry name" value="UIM"/>
    <property type="match status" value="1"/>
</dbReference>
<evidence type="ECO:0000259" key="2">
    <source>
        <dbReference type="PROSITE" id="PS50035"/>
    </source>
</evidence>
<comment type="caution">
    <text evidence="3">The sequence shown here is derived from an EMBL/GenBank/DDBJ whole genome shotgun (WGS) entry which is preliminary data.</text>
</comment>
<proteinExistence type="predicted"/>
<dbReference type="InterPro" id="IPR011011">
    <property type="entry name" value="Znf_FYVE_PHD"/>
</dbReference>
<feature type="domain" description="PLD phosphodiesterase" evidence="2">
    <location>
        <begin position="76"/>
        <end position="104"/>
    </location>
</feature>
<evidence type="ECO:0000313" key="3">
    <source>
        <dbReference type="EMBL" id="CAF0989123.1"/>
    </source>
</evidence>
<reference evidence="3" key="1">
    <citation type="submission" date="2021-02" db="EMBL/GenBank/DDBJ databases">
        <authorList>
            <person name="Nowell W R."/>
        </authorList>
    </citation>
    <scope>NUCLEOTIDE SEQUENCE</scope>
</reference>
<dbReference type="OrthoDB" id="957735at2759"/>
<protein>
    <recommendedName>
        <fullName evidence="2">PLD phosphodiesterase domain-containing protein</fullName>
    </recommendedName>
</protein>
<dbReference type="Gene3D" id="1.20.5.1940">
    <property type="match status" value="1"/>
</dbReference>
<accession>A0A814G4Q3</accession>
<dbReference type="InterPro" id="IPR003903">
    <property type="entry name" value="UIM_dom"/>
</dbReference>
<dbReference type="InterPro" id="IPR013083">
    <property type="entry name" value="Znf_RING/FYVE/PHD"/>
</dbReference>
<gene>
    <name evidence="3" type="ORF">GPM918_LOCUS13160</name>
    <name evidence="4" type="ORF">SRO942_LOCUS13160</name>
</gene>
<dbReference type="Gene3D" id="3.30.40.10">
    <property type="entry name" value="Zinc/RING finger domain, C3HC4 (zinc finger)"/>
    <property type="match status" value="1"/>
</dbReference>
<name>A0A814G4Q3_9BILA</name>
<dbReference type="Proteomes" id="UP000681722">
    <property type="component" value="Unassembled WGS sequence"/>
</dbReference>
<dbReference type="EMBL" id="CAJNOQ010002982">
    <property type="protein sequence ID" value="CAF0989123.1"/>
    <property type="molecule type" value="Genomic_DNA"/>
</dbReference>
<evidence type="ECO:0000256" key="1">
    <source>
        <dbReference type="SAM" id="Coils"/>
    </source>
</evidence>
<dbReference type="GO" id="GO:0003824">
    <property type="term" value="F:catalytic activity"/>
    <property type="evidence" value="ECO:0007669"/>
    <property type="project" value="InterPro"/>
</dbReference>
<dbReference type="SUPFAM" id="SSF57903">
    <property type="entry name" value="FYVE/PHD zinc finger"/>
    <property type="match status" value="1"/>
</dbReference>
<dbReference type="Proteomes" id="UP000663829">
    <property type="component" value="Unassembled WGS sequence"/>
</dbReference>
<evidence type="ECO:0000313" key="5">
    <source>
        <dbReference type="Proteomes" id="UP000663829"/>
    </source>
</evidence>
<organism evidence="3 5">
    <name type="scientific">Didymodactylos carnosus</name>
    <dbReference type="NCBI Taxonomy" id="1234261"/>
    <lineage>
        <taxon>Eukaryota</taxon>
        <taxon>Metazoa</taxon>
        <taxon>Spiralia</taxon>
        <taxon>Gnathifera</taxon>
        <taxon>Rotifera</taxon>
        <taxon>Eurotatoria</taxon>
        <taxon>Bdelloidea</taxon>
        <taxon>Philodinida</taxon>
        <taxon>Philodinidae</taxon>
        <taxon>Didymodactylos</taxon>
    </lineage>
</organism>
<feature type="coiled-coil region" evidence="1">
    <location>
        <begin position="230"/>
        <end position="267"/>
    </location>
</feature>
<evidence type="ECO:0000313" key="4">
    <source>
        <dbReference type="EMBL" id="CAF3761262.1"/>
    </source>
</evidence>